<evidence type="ECO:0000313" key="5">
    <source>
        <dbReference type="Proteomes" id="UP001142489"/>
    </source>
</evidence>
<gene>
    <name evidence="4" type="ORF">JRQ81_003090</name>
</gene>
<proteinExistence type="predicted"/>
<dbReference type="PANTHER" id="PTHR10574">
    <property type="entry name" value="NETRIN/LAMININ-RELATED"/>
    <property type="match status" value="1"/>
</dbReference>
<comment type="caution">
    <text evidence="4">The sequence shown here is derived from an EMBL/GenBank/DDBJ whole genome shotgun (WGS) entry which is preliminary data.</text>
</comment>
<dbReference type="OrthoDB" id="5985440at2759"/>
<evidence type="ECO:0000256" key="1">
    <source>
        <dbReference type="ARBA" id="ARBA00023157"/>
    </source>
</evidence>
<keyword evidence="2" id="KW-0424">Laminin EGF-like domain</keyword>
<name>A0A9Q0XLC9_9SAUR</name>
<dbReference type="Gene3D" id="2.60.120.260">
    <property type="entry name" value="Galactose-binding domain-like"/>
    <property type="match status" value="1"/>
</dbReference>
<dbReference type="Pfam" id="PF00055">
    <property type="entry name" value="Laminin_N"/>
    <property type="match status" value="1"/>
</dbReference>
<keyword evidence="1" id="KW-1015">Disulfide bond</keyword>
<dbReference type="PANTHER" id="PTHR10574:SF431">
    <property type="entry name" value="NETRIN-1"/>
    <property type="match status" value="1"/>
</dbReference>
<dbReference type="GO" id="GO:0070831">
    <property type="term" value="P:basement membrane assembly"/>
    <property type="evidence" value="ECO:0007669"/>
    <property type="project" value="TreeGrafter"/>
</dbReference>
<dbReference type="GO" id="GO:0034446">
    <property type="term" value="P:substrate adhesion-dependent cell spreading"/>
    <property type="evidence" value="ECO:0007669"/>
    <property type="project" value="TreeGrafter"/>
</dbReference>
<feature type="non-terminal residue" evidence="4">
    <location>
        <position position="1"/>
    </location>
</feature>
<dbReference type="EMBL" id="JAPFRF010000011">
    <property type="protein sequence ID" value="KAJ7316928.1"/>
    <property type="molecule type" value="Genomic_DNA"/>
</dbReference>
<dbReference type="InterPro" id="IPR050440">
    <property type="entry name" value="Laminin/Netrin_ECM"/>
</dbReference>
<dbReference type="AlphaFoldDB" id="A0A9Q0XLC9"/>
<dbReference type="GO" id="GO:0007411">
    <property type="term" value="P:axon guidance"/>
    <property type="evidence" value="ECO:0007669"/>
    <property type="project" value="TreeGrafter"/>
</dbReference>
<accession>A0A9Q0XLC9</accession>
<evidence type="ECO:0000313" key="4">
    <source>
        <dbReference type="EMBL" id="KAJ7316928.1"/>
    </source>
</evidence>
<sequence>VIFRALTPANKIEDPYSPEAQDLLKLTNLRLLLLKRQDCPCQNSGWLEKPHRFAHYAIYDLIVRGSCFCNGHAEECQHANGTGVDNVMDARQSREIGKTKQFEVHMEMSHFHFIVSALKLTGLLDIQESLENTSDKKMMGVISERVIISLKINKSCASDMQKDMTWCAVEGLVAPSAFGSCAKGFALHKMGFASSSQRI</sequence>
<dbReference type="InterPro" id="IPR008211">
    <property type="entry name" value="Laminin_N"/>
</dbReference>
<dbReference type="GO" id="GO:0009887">
    <property type="term" value="P:animal organ morphogenesis"/>
    <property type="evidence" value="ECO:0007669"/>
    <property type="project" value="TreeGrafter"/>
</dbReference>
<dbReference type="GO" id="GO:0043256">
    <property type="term" value="C:laminin complex"/>
    <property type="evidence" value="ECO:0007669"/>
    <property type="project" value="TreeGrafter"/>
</dbReference>
<dbReference type="PROSITE" id="PS51117">
    <property type="entry name" value="LAMININ_NTER"/>
    <property type="match status" value="1"/>
</dbReference>
<evidence type="ECO:0000256" key="2">
    <source>
        <dbReference type="ARBA" id="ARBA00023292"/>
    </source>
</evidence>
<dbReference type="GO" id="GO:0016477">
    <property type="term" value="P:cell migration"/>
    <property type="evidence" value="ECO:0007669"/>
    <property type="project" value="TreeGrafter"/>
</dbReference>
<reference evidence="4" key="1">
    <citation type="journal article" date="2023" name="DNA Res.">
        <title>Chromosome-level genome assembly of Phrynocephalus forsythii using third-generation DNA sequencing and Hi-C analysis.</title>
        <authorList>
            <person name="Qi Y."/>
            <person name="Zhao W."/>
            <person name="Zhao Y."/>
            <person name="Niu C."/>
            <person name="Cao S."/>
            <person name="Zhang Y."/>
        </authorList>
    </citation>
    <scope>NUCLEOTIDE SEQUENCE</scope>
    <source>
        <tissue evidence="4">Muscle</tissue>
    </source>
</reference>
<protein>
    <recommendedName>
        <fullName evidence="3">Laminin N-terminal domain-containing protein</fullName>
    </recommendedName>
</protein>
<feature type="domain" description="Laminin N-terminal" evidence="3">
    <location>
        <begin position="1"/>
        <end position="66"/>
    </location>
</feature>
<organism evidence="4 5">
    <name type="scientific">Phrynocephalus forsythii</name>
    <dbReference type="NCBI Taxonomy" id="171643"/>
    <lineage>
        <taxon>Eukaryota</taxon>
        <taxon>Metazoa</taxon>
        <taxon>Chordata</taxon>
        <taxon>Craniata</taxon>
        <taxon>Vertebrata</taxon>
        <taxon>Euteleostomi</taxon>
        <taxon>Lepidosauria</taxon>
        <taxon>Squamata</taxon>
        <taxon>Bifurcata</taxon>
        <taxon>Unidentata</taxon>
        <taxon>Episquamata</taxon>
        <taxon>Toxicofera</taxon>
        <taxon>Iguania</taxon>
        <taxon>Acrodonta</taxon>
        <taxon>Agamidae</taxon>
        <taxon>Agaminae</taxon>
        <taxon>Phrynocephalus</taxon>
    </lineage>
</organism>
<dbReference type="Proteomes" id="UP001142489">
    <property type="component" value="Unassembled WGS sequence"/>
</dbReference>
<dbReference type="GO" id="GO:0009888">
    <property type="term" value="P:tissue development"/>
    <property type="evidence" value="ECO:0007669"/>
    <property type="project" value="TreeGrafter"/>
</dbReference>
<evidence type="ECO:0000259" key="3">
    <source>
        <dbReference type="PROSITE" id="PS51117"/>
    </source>
</evidence>
<keyword evidence="5" id="KW-1185">Reference proteome</keyword>